<dbReference type="GO" id="GO:0003700">
    <property type="term" value="F:DNA-binding transcription factor activity"/>
    <property type="evidence" value="ECO:0007669"/>
    <property type="project" value="InterPro"/>
</dbReference>
<dbReference type="PROSITE" id="PS01124">
    <property type="entry name" value="HTH_ARAC_FAMILY_2"/>
    <property type="match status" value="1"/>
</dbReference>
<dbReference type="AlphaFoldDB" id="A0A1I5X9X9"/>
<dbReference type="SUPFAM" id="SSF46689">
    <property type="entry name" value="Homeodomain-like"/>
    <property type="match status" value="1"/>
</dbReference>
<reference evidence="5 6" key="1">
    <citation type="submission" date="2016-10" db="EMBL/GenBank/DDBJ databases">
        <authorList>
            <person name="de Groot N.N."/>
        </authorList>
    </citation>
    <scope>NUCLEOTIDE SEQUENCE [LARGE SCALE GENOMIC DNA]</scope>
    <source>
        <strain evidence="5 6">DSM 28286</strain>
    </source>
</reference>
<dbReference type="InterPro" id="IPR050204">
    <property type="entry name" value="AraC_XylS_family_regulators"/>
</dbReference>
<keyword evidence="3" id="KW-0804">Transcription</keyword>
<dbReference type="PANTHER" id="PTHR46796:SF13">
    <property type="entry name" value="HTH-TYPE TRANSCRIPTIONAL ACTIVATOR RHAS"/>
    <property type="match status" value="1"/>
</dbReference>
<dbReference type="EMBL" id="FOXQ01000008">
    <property type="protein sequence ID" value="SFQ28704.1"/>
    <property type="molecule type" value="Genomic_DNA"/>
</dbReference>
<organism evidence="5 6">
    <name type="scientific">Parafilimonas terrae</name>
    <dbReference type="NCBI Taxonomy" id="1465490"/>
    <lineage>
        <taxon>Bacteria</taxon>
        <taxon>Pseudomonadati</taxon>
        <taxon>Bacteroidota</taxon>
        <taxon>Chitinophagia</taxon>
        <taxon>Chitinophagales</taxon>
        <taxon>Chitinophagaceae</taxon>
        <taxon>Parafilimonas</taxon>
    </lineage>
</organism>
<dbReference type="InterPro" id="IPR009057">
    <property type="entry name" value="Homeodomain-like_sf"/>
</dbReference>
<dbReference type="PANTHER" id="PTHR46796">
    <property type="entry name" value="HTH-TYPE TRANSCRIPTIONAL ACTIVATOR RHAS-RELATED"/>
    <property type="match status" value="1"/>
</dbReference>
<keyword evidence="2" id="KW-0238">DNA-binding</keyword>
<dbReference type="OrthoDB" id="655946at2"/>
<dbReference type="Pfam" id="PF20240">
    <property type="entry name" value="DUF6597"/>
    <property type="match status" value="1"/>
</dbReference>
<gene>
    <name evidence="5" type="ORF">SAMN05444277_10836</name>
</gene>
<dbReference type="Pfam" id="PF12833">
    <property type="entry name" value="HTH_18"/>
    <property type="match status" value="1"/>
</dbReference>
<evidence type="ECO:0000256" key="2">
    <source>
        <dbReference type="ARBA" id="ARBA00023125"/>
    </source>
</evidence>
<dbReference type="InterPro" id="IPR046532">
    <property type="entry name" value="DUF6597"/>
</dbReference>
<evidence type="ECO:0000256" key="3">
    <source>
        <dbReference type="ARBA" id="ARBA00023163"/>
    </source>
</evidence>
<feature type="domain" description="HTH araC/xylS-type" evidence="4">
    <location>
        <begin position="163"/>
        <end position="261"/>
    </location>
</feature>
<evidence type="ECO:0000256" key="1">
    <source>
        <dbReference type="ARBA" id="ARBA00023015"/>
    </source>
</evidence>
<evidence type="ECO:0000313" key="5">
    <source>
        <dbReference type="EMBL" id="SFQ28704.1"/>
    </source>
</evidence>
<sequence>MFYHKHTPCAALQPFIACYFIWDSEGPMDSMMMVESPPSGFGSIVFNYGDAYHLQNKKYDKLPVPLQFASGQSIYSYNLFLQGTIGIAGIVFKPAALATIFNWPMFEFVEERIDLYKLFSKEIIDKYIAAIKAANSEQEKVAVLEAFMLQQLRTLKPEPDYIDEAANFIVAQNGMLQVNDLLEKSYMSRRTFERKFFQKVGLSPKYYARIRRIGYLCNLIAGKKKVDWPKIFYECDFYDQAHFIKDFEEFTGRTPQQYLKENTELANYVEKPAGNN</sequence>
<accession>A0A1I5X9X9</accession>
<proteinExistence type="predicted"/>
<dbReference type="SMART" id="SM00342">
    <property type="entry name" value="HTH_ARAC"/>
    <property type="match status" value="1"/>
</dbReference>
<protein>
    <submittedName>
        <fullName evidence="5">Transcriptional regulator, AraC family</fullName>
    </submittedName>
</protein>
<keyword evidence="1" id="KW-0805">Transcription regulation</keyword>
<dbReference type="InterPro" id="IPR018060">
    <property type="entry name" value="HTH_AraC"/>
</dbReference>
<dbReference type="GO" id="GO:0043565">
    <property type="term" value="F:sequence-specific DNA binding"/>
    <property type="evidence" value="ECO:0007669"/>
    <property type="project" value="InterPro"/>
</dbReference>
<name>A0A1I5X9X9_9BACT</name>
<evidence type="ECO:0000313" key="6">
    <source>
        <dbReference type="Proteomes" id="UP000199031"/>
    </source>
</evidence>
<dbReference type="Proteomes" id="UP000199031">
    <property type="component" value="Unassembled WGS sequence"/>
</dbReference>
<dbReference type="Gene3D" id="1.10.10.60">
    <property type="entry name" value="Homeodomain-like"/>
    <property type="match status" value="1"/>
</dbReference>
<dbReference type="STRING" id="1465490.SAMN05444277_10836"/>
<keyword evidence="6" id="KW-1185">Reference proteome</keyword>
<evidence type="ECO:0000259" key="4">
    <source>
        <dbReference type="PROSITE" id="PS01124"/>
    </source>
</evidence>
<dbReference type="RefSeq" id="WP_090659291.1">
    <property type="nucleotide sequence ID" value="NZ_FOXQ01000008.1"/>
</dbReference>